<name>A0ABV9C0Y2_9GAMM</name>
<dbReference type="Proteomes" id="UP001595961">
    <property type="component" value="Unassembled WGS sequence"/>
</dbReference>
<evidence type="ECO:0008006" key="3">
    <source>
        <dbReference type="Google" id="ProtNLM"/>
    </source>
</evidence>
<organism evidence="1 2">
    <name type="scientific">Dyella halodurans</name>
    <dbReference type="NCBI Taxonomy" id="1920171"/>
    <lineage>
        <taxon>Bacteria</taxon>
        <taxon>Pseudomonadati</taxon>
        <taxon>Pseudomonadota</taxon>
        <taxon>Gammaproteobacteria</taxon>
        <taxon>Lysobacterales</taxon>
        <taxon>Rhodanobacteraceae</taxon>
        <taxon>Dyella</taxon>
    </lineage>
</organism>
<evidence type="ECO:0000313" key="2">
    <source>
        <dbReference type="Proteomes" id="UP001595961"/>
    </source>
</evidence>
<keyword evidence="2" id="KW-1185">Reference proteome</keyword>
<comment type="caution">
    <text evidence="1">The sequence shown here is derived from an EMBL/GenBank/DDBJ whole genome shotgun (WGS) entry which is preliminary data.</text>
</comment>
<dbReference type="InterPro" id="IPR036390">
    <property type="entry name" value="WH_DNA-bd_sf"/>
</dbReference>
<dbReference type="RefSeq" id="WP_266151125.1">
    <property type="nucleotide sequence ID" value="NZ_CP064028.1"/>
</dbReference>
<dbReference type="EMBL" id="JBHSGA010000013">
    <property type="protein sequence ID" value="MFC4526380.1"/>
    <property type="molecule type" value="Genomic_DNA"/>
</dbReference>
<gene>
    <name evidence="1" type="ORF">ACFO5W_06975</name>
</gene>
<dbReference type="SUPFAM" id="SSF46785">
    <property type="entry name" value="Winged helix' DNA-binding domain"/>
    <property type="match status" value="1"/>
</dbReference>
<reference evidence="2" key="1">
    <citation type="journal article" date="2019" name="Int. J. Syst. Evol. Microbiol.">
        <title>The Global Catalogue of Microorganisms (GCM) 10K type strain sequencing project: providing services to taxonomists for standard genome sequencing and annotation.</title>
        <authorList>
            <consortium name="The Broad Institute Genomics Platform"/>
            <consortium name="The Broad Institute Genome Sequencing Center for Infectious Disease"/>
            <person name="Wu L."/>
            <person name="Ma J."/>
        </authorList>
    </citation>
    <scope>NUCLEOTIDE SEQUENCE [LARGE SCALE GENOMIC DNA]</scope>
    <source>
        <strain evidence="2">CCM 4481</strain>
    </source>
</reference>
<evidence type="ECO:0000313" key="1">
    <source>
        <dbReference type="EMBL" id="MFC4526380.1"/>
    </source>
</evidence>
<proteinExistence type="predicted"/>
<accession>A0ABV9C0Y2</accession>
<protein>
    <recommendedName>
        <fullName evidence="3">Winged helix-turn-helix domain-containing protein</fullName>
    </recommendedName>
</protein>
<sequence>MNLIIDHGHSLPPLEPDLSGWRPVVDHIRTHIAQQREGDSSVNAIRQESFWDREPPMRRIETPAARATDPDTSHEAANEVTATGLRAEQQARTLAAVRAFPGRTMQELSELTGLDRYMLGRRISECETSGVVFRGLKRRCSVTGRMAEPWFAVSGQGRAAA</sequence>